<name>A0A0F9V4X2_9ZZZZ</name>
<dbReference type="EMBL" id="LAZR01000445">
    <property type="protein sequence ID" value="KKN68586.1"/>
    <property type="molecule type" value="Genomic_DNA"/>
</dbReference>
<evidence type="ECO:0000259" key="4">
    <source>
        <dbReference type="PROSITE" id="PS50832"/>
    </source>
</evidence>
<keyword evidence="3" id="KW-0648">Protein biosynthesis</keyword>
<dbReference type="GO" id="GO:0005829">
    <property type="term" value="C:cytosol"/>
    <property type="evidence" value="ECO:0007669"/>
    <property type="project" value="TreeGrafter"/>
</dbReference>
<dbReference type="SUPFAM" id="SSF50998">
    <property type="entry name" value="Quinoprotein alcohol dehydrogenase-like"/>
    <property type="match status" value="1"/>
</dbReference>
<accession>A0A0F9V4X2</accession>
<dbReference type="Gene3D" id="2.40.50.140">
    <property type="entry name" value="Nucleic acid-binding proteins"/>
    <property type="match status" value="1"/>
</dbReference>
<comment type="similarity">
    <text evidence="1">Belongs to the IF-1 family.</text>
</comment>
<dbReference type="SUPFAM" id="SSF50249">
    <property type="entry name" value="Nucleic acid-binding proteins"/>
    <property type="match status" value="1"/>
</dbReference>
<sequence length="178" mass="19171">MAKDGVIEVEAVVKAALPNAMFRLEIEMGETKHEILGHISGKMRRHYIRITPGDHVRKWQTGHHALVSTPVVHAGRAYVIFRKLQCVDMAGGKLLWRGGDFGHGSCLVTGDGKLIVFGNGKLVLIDPAAGKYSQLSRVSGIVDGTCYPQVALSDGVIACKDRAGTLVCLSVRARGRGK</sequence>
<proteinExistence type="inferred from homology"/>
<dbReference type="InterPro" id="IPR006196">
    <property type="entry name" value="RNA-binding_domain_S1_IF1"/>
</dbReference>
<keyword evidence="2" id="KW-0396">Initiation factor</keyword>
<dbReference type="GO" id="GO:0003723">
    <property type="term" value="F:RNA binding"/>
    <property type="evidence" value="ECO:0007669"/>
    <property type="project" value="InterPro"/>
</dbReference>
<dbReference type="AlphaFoldDB" id="A0A0F9V4X2"/>
<organism evidence="5">
    <name type="scientific">marine sediment metagenome</name>
    <dbReference type="NCBI Taxonomy" id="412755"/>
    <lineage>
        <taxon>unclassified sequences</taxon>
        <taxon>metagenomes</taxon>
        <taxon>ecological metagenomes</taxon>
    </lineage>
</organism>
<evidence type="ECO:0000256" key="1">
    <source>
        <dbReference type="ARBA" id="ARBA00010939"/>
    </source>
</evidence>
<evidence type="ECO:0000256" key="2">
    <source>
        <dbReference type="ARBA" id="ARBA00022540"/>
    </source>
</evidence>
<evidence type="ECO:0000313" key="5">
    <source>
        <dbReference type="EMBL" id="KKN68586.1"/>
    </source>
</evidence>
<dbReference type="InterPro" id="IPR004368">
    <property type="entry name" value="TIF_IF1"/>
</dbReference>
<dbReference type="InterPro" id="IPR012340">
    <property type="entry name" value="NA-bd_OB-fold"/>
</dbReference>
<dbReference type="PANTHER" id="PTHR33370">
    <property type="entry name" value="TRANSLATION INITIATION FACTOR IF-1, CHLOROPLASTIC"/>
    <property type="match status" value="1"/>
</dbReference>
<dbReference type="PANTHER" id="PTHR33370:SF1">
    <property type="entry name" value="TRANSLATION INITIATION FACTOR IF-1, CHLOROPLASTIC"/>
    <property type="match status" value="1"/>
</dbReference>
<gene>
    <name evidence="5" type="ORF">LCGC14_0450170</name>
</gene>
<dbReference type="InterPro" id="IPR011047">
    <property type="entry name" value="Quinoprotein_ADH-like_sf"/>
</dbReference>
<reference evidence="5" key="1">
    <citation type="journal article" date="2015" name="Nature">
        <title>Complex archaea that bridge the gap between prokaryotes and eukaryotes.</title>
        <authorList>
            <person name="Spang A."/>
            <person name="Saw J.H."/>
            <person name="Jorgensen S.L."/>
            <person name="Zaremba-Niedzwiedzka K."/>
            <person name="Martijn J."/>
            <person name="Lind A.E."/>
            <person name="van Eijk R."/>
            <person name="Schleper C."/>
            <person name="Guy L."/>
            <person name="Ettema T.J."/>
        </authorList>
    </citation>
    <scope>NUCLEOTIDE SEQUENCE</scope>
</reference>
<dbReference type="GO" id="GO:0043022">
    <property type="term" value="F:ribosome binding"/>
    <property type="evidence" value="ECO:0007669"/>
    <property type="project" value="TreeGrafter"/>
</dbReference>
<dbReference type="Pfam" id="PF01176">
    <property type="entry name" value="eIF-1a"/>
    <property type="match status" value="1"/>
</dbReference>
<dbReference type="PROSITE" id="PS50832">
    <property type="entry name" value="S1_IF1_TYPE"/>
    <property type="match status" value="1"/>
</dbReference>
<evidence type="ECO:0000256" key="3">
    <source>
        <dbReference type="ARBA" id="ARBA00022917"/>
    </source>
</evidence>
<feature type="domain" description="S1-like" evidence="4">
    <location>
        <begin position="1"/>
        <end position="84"/>
    </location>
</feature>
<comment type="caution">
    <text evidence="5">The sequence shown here is derived from an EMBL/GenBank/DDBJ whole genome shotgun (WGS) entry which is preliminary data.</text>
</comment>
<protein>
    <recommendedName>
        <fullName evidence="4">S1-like domain-containing protein</fullName>
    </recommendedName>
</protein>
<dbReference type="GO" id="GO:0003743">
    <property type="term" value="F:translation initiation factor activity"/>
    <property type="evidence" value="ECO:0007669"/>
    <property type="project" value="UniProtKB-KW"/>
</dbReference>